<evidence type="ECO:0000313" key="8">
    <source>
        <dbReference type="EMBL" id="TCD28591.1"/>
    </source>
</evidence>
<dbReference type="GO" id="GO:0016987">
    <property type="term" value="F:sigma factor activity"/>
    <property type="evidence" value="ECO:0007669"/>
    <property type="project" value="UniProtKB-KW"/>
</dbReference>
<dbReference type="NCBIfam" id="TIGR02937">
    <property type="entry name" value="sigma70-ECF"/>
    <property type="match status" value="1"/>
</dbReference>
<evidence type="ECO:0000313" key="9">
    <source>
        <dbReference type="Proteomes" id="UP000293925"/>
    </source>
</evidence>
<evidence type="ECO:0000256" key="3">
    <source>
        <dbReference type="ARBA" id="ARBA00023125"/>
    </source>
</evidence>
<keyword evidence="1" id="KW-0805">Transcription regulation</keyword>
<dbReference type="PANTHER" id="PTHR30603:SF47">
    <property type="entry name" value="RNA POLYMERASE SIGMA FACTOR SIGD, CHLOROPLASTIC"/>
    <property type="match status" value="1"/>
</dbReference>
<dbReference type="GO" id="GO:0003677">
    <property type="term" value="F:DNA binding"/>
    <property type="evidence" value="ECO:0007669"/>
    <property type="project" value="UniProtKB-KW"/>
</dbReference>
<keyword evidence="4" id="KW-0804">Transcription</keyword>
<dbReference type="AlphaFoldDB" id="A0A4R0PZC7"/>
<dbReference type="Gene3D" id="1.10.10.10">
    <property type="entry name" value="Winged helix-like DNA-binding domain superfamily/Winged helix DNA-binding domain"/>
    <property type="match status" value="2"/>
</dbReference>
<dbReference type="Pfam" id="PF00140">
    <property type="entry name" value="Sigma70_r1_2"/>
    <property type="match status" value="1"/>
</dbReference>
<keyword evidence="3" id="KW-0238">DNA-binding</keyword>
<dbReference type="Pfam" id="PF04545">
    <property type="entry name" value="Sigma70_r4"/>
    <property type="match status" value="1"/>
</dbReference>
<protein>
    <submittedName>
        <fullName evidence="8">RNA polymerase sigma factor RpoD/SigA</fullName>
    </submittedName>
</protein>
<dbReference type="InterPro" id="IPR050239">
    <property type="entry name" value="Sigma-70_RNA_pol_init_factors"/>
</dbReference>
<name>A0A4R0PZC7_9SPHI</name>
<dbReference type="InterPro" id="IPR009042">
    <property type="entry name" value="RNA_pol_sigma70_r1_2"/>
</dbReference>
<feature type="domain" description="RNA polymerase sigma-70 region 2" evidence="6">
    <location>
        <begin position="72"/>
        <end position="139"/>
    </location>
</feature>
<dbReference type="GO" id="GO:0006352">
    <property type="term" value="P:DNA-templated transcription initiation"/>
    <property type="evidence" value="ECO:0007669"/>
    <property type="project" value="InterPro"/>
</dbReference>
<dbReference type="EMBL" id="SJSO01000003">
    <property type="protein sequence ID" value="TCD28591.1"/>
    <property type="molecule type" value="Genomic_DNA"/>
</dbReference>
<evidence type="ECO:0000259" key="6">
    <source>
        <dbReference type="Pfam" id="PF04542"/>
    </source>
</evidence>
<feature type="domain" description="RNA polymerase sigma-70 region 1.2" evidence="5">
    <location>
        <begin position="34"/>
        <end position="67"/>
    </location>
</feature>
<comment type="caution">
    <text evidence="8">The sequence shown here is derived from an EMBL/GenBank/DDBJ whole genome shotgun (WGS) entry which is preliminary data.</text>
</comment>
<organism evidence="8 9">
    <name type="scientific">Pedobacter psychrodurus</name>
    <dbReference type="NCBI Taxonomy" id="2530456"/>
    <lineage>
        <taxon>Bacteria</taxon>
        <taxon>Pseudomonadati</taxon>
        <taxon>Bacteroidota</taxon>
        <taxon>Sphingobacteriia</taxon>
        <taxon>Sphingobacteriales</taxon>
        <taxon>Sphingobacteriaceae</taxon>
        <taxon>Pedobacter</taxon>
    </lineage>
</organism>
<evidence type="ECO:0000259" key="5">
    <source>
        <dbReference type="Pfam" id="PF00140"/>
    </source>
</evidence>
<dbReference type="Pfam" id="PF04542">
    <property type="entry name" value="Sigma70_r2"/>
    <property type="match status" value="1"/>
</dbReference>
<dbReference type="RefSeq" id="WP_131527592.1">
    <property type="nucleotide sequence ID" value="NZ_SJSO01000003.1"/>
</dbReference>
<sequence length="305" mass="34879">MQLDRETGNQSTIFQVSDMRELRITNQITSRNQDSLNRYLNEIAKFPLLDIQEEIRLAKMVKEGDKEAERKLIKANLRFVVSCAKKYQCLGASLADLVNDGNMGLMRAASLYDESKGFKFISYAVWWIRHSMLTAVNEHMRSIRIPMNQVHNLKTIKDARDRLEAKIERTVSLSEIAEETGLQEDLIMEIEKLAYGTKLLDDLLLGKSDAAHSLIDSIPSVEIDPTVSWYTEESLGIELKRVLKKLTDREQFIITHFYGLFGITEIGLSEIGSRLNITAERVRQLLQIAIVTLKQNGVESLREYV</sequence>
<gene>
    <name evidence="8" type="ORF">EZ456_04165</name>
</gene>
<accession>A0A4R0PZC7</accession>
<dbReference type="InterPro" id="IPR013325">
    <property type="entry name" value="RNA_pol_sigma_r2"/>
</dbReference>
<feature type="domain" description="RNA polymerase sigma-70 region 4" evidence="7">
    <location>
        <begin position="242"/>
        <end position="294"/>
    </location>
</feature>
<evidence type="ECO:0000259" key="7">
    <source>
        <dbReference type="Pfam" id="PF04545"/>
    </source>
</evidence>
<proteinExistence type="predicted"/>
<dbReference type="InterPro" id="IPR013324">
    <property type="entry name" value="RNA_pol_sigma_r3/r4-like"/>
</dbReference>
<dbReference type="SUPFAM" id="SSF88659">
    <property type="entry name" value="Sigma3 and sigma4 domains of RNA polymerase sigma factors"/>
    <property type="match status" value="2"/>
</dbReference>
<keyword evidence="2" id="KW-0731">Sigma factor</keyword>
<dbReference type="InterPro" id="IPR014284">
    <property type="entry name" value="RNA_pol_sigma-70_dom"/>
</dbReference>
<evidence type="ECO:0000256" key="4">
    <source>
        <dbReference type="ARBA" id="ARBA00023163"/>
    </source>
</evidence>
<dbReference type="InterPro" id="IPR036388">
    <property type="entry name" value="WH-like_DNA-bd_sf"/>
</dbReference>
<dbReference type="InterPro" id="IPR000943">
    <property type="entry name" value="RNA_pol_sigma70"/>
</dbReference>
<dbReference type="SUPFAM" id="SSF88946">
    <property type="entry name" value="Sigma2 domain of RNA polymerase sigma factors"/>
    <property type="match status" value="1"/>
</dbReference>
<dbReference type="Proteomes" id="UP000293925">
    <property type="component" value="Unassembled WGS sequence"/>
</dbReference>
<evidence type="ECO:0000256" key="2">
    <source>
        <dbReference type="ARBA" id="ARBA00023082"/>
    </source>
</evidence>
<dbReference type="InterPro" id="IPR007630">
    <property type="entry name" value="RNA_pol_sigma70_r4"/>
</dbReference>
<keyword evidence="9" id="KW-1185">Reference proteome</keyword>
<reference evidence="8 9" key="1">
    <citation type="submission" date="2019-02" db="EMBL/GenBank/DDBJ databases">
        <title>Pedobacter sp. RP-3-21 sp. nov., isolated from Arctic soil.</title>
        <authorList>
            <person name="Dahal R.H."/>
        </authorList>
    </citation>
    <scope>NUCLEOTIDE SEQUENCE [LARGE SCALE GENOMIC DNA]</scope>
    <source>
        <strain evidence="8 9">RP-3-21</strain>
    </source>
</reference>
<evidence type="ECO:0000256" key="1">
    <source>
        <dbReference type="ARBA" id="ARBA00023015"/>
    </source>
</evidence>
<dbReference type="PRINTS" id="PR00046">
    <property type="entry name" value="SIGMA70FCT"/>
</dbReference>
<dbReference type="PANTHER" id="PTHR30603">
    <property type="entry name" value="RNA POLYMERASE SIGMA FACTOR RPO"/>
    <property type="match status" value="1"/>
</dbReference>
<dbReference type="InterPro" id="IPR007627">
    <property type="entry name" value="RNA_pol_sigma70_r2"/>
</dbReference>
<dbReference type="OrthoDB" id="9809557at2"/>
<dbReference type="Gene3D" id="1.20.120.1810">
    <property type="match status" value="1"/>
</dbReference>